<gene>
    <name evidence="3" type="ORF">OKIOD_LOCUS1111</name>
</gene>
<evidence type="ECO:0000256" key="2">
    <source>
        <dbReference type="SAM" id="MobiDB-lite"/>
    </source>
</evidence>
<feature type="coiled-coil region" evidence="1">
    <location>
        <begin position="102"/>
        <end position="136"/>
    </location>
</feature>
<protein>
    <submittedName>
        <fullName evidence="3">Oidioi.mRNA.OKI2018_I69.PAR.g9553.t1.cds</fullName>
    </submittedName>
</protein>
<proteinExistence type="predicted"/>
<feature type="region of interest" description="Disordered" evidence="2">
    <location>
        <begin position="1"/>
        <end position="28"/>
    </location>
</feature>
<feature type="coiled-coil region" evidence="1">
    <location>
        <begin position="257"/>
        <end position="319"/>
    </location>
</feature>
<evidence type="ECO:0000313" key="4">
    <source>
        <dbReference type="Proteomes" id="UP001158576"/>
    </source>
</evidence>
<feature type="compositionally biased region" description="Basic residues" evidence="2">
    <location>
        <begin position="1"/>
        <end position="10"/>
    </location>
</feature>
<name>A0ABN7RP30_OIKDI</name>
<reference evidence="3 4" key="1">
    <citation type="submission" date="2021-04" db="EMBL/GenBank/DDBJ databases">
        <authorList>
            <person name="Bliznina A."/>
        </authorList>
    </citation>
    <scope>NUCLEOTIDE SEQUENCE [LARGE SCALE GENOMIC DNA]</scope>
</reference>
<keyword evidence="1" id="KW-0175">Coiled coil</keyword>
<sequence>MAIKFSKKSSKSSETSKQSLKSKEAKEKKNFGCCAPGALCGPGGGKKYIGRENQEETIEDRNLSFTFNEEYGTDIHGQRRELAEILREISLIEESNIDDRGLMNIISEQNDANESIEKLNRELRQICDQLTHVQSSIRSRETETIEIEKEIISVEKTERERYDICWTHVHKYSKDSNEMMLQLSYNEVVYSTLRQYIEDLTTELNTIIMSGMDININISETYTVELMEINKNLTLIRKQINDAKLIKQTVDNARTLYQNELDETASLKKRIQELNKQIADAKNRNSTKKNTASNEIANLEKAIEKMEKVLANNKTETKETNVLNKINI</sequence>
<keyword evidence="4" id="KW-1185">Reference proteome</keyword>
<accession>A0ABN7RP30</accession>
<organism evidence="3 4">
    <name type="scientific">Oikopleura dioica</name>
    <name type="common">Tunicate</name>
    <dbReference type="NCBI Taxonomy" id="34765"/>
    <lineage>
        <taxon>Eukaryota</taxon>
        <taxon>Metazoa</taxon>
        <taxon>Chordata</taxon>
        <taxon>Tunicata</taxon>
        <taxon>Appendicularia</taxon>
        <taxon>Copelata</taxon>
        <taxon>Oikopleuridae</taxon>
        <taxon>Oikopleura</taxon>
    </lineage>
</organism>
<evidence type="ECO:0000256" key="1">
    <source>
        <dbReference type="SAM" id="Coils"/>
    </source>
</evidence>
<dbReference type="Proteomes" id="UP001158576">
    <property type="component" value="Chromosome PAR"/>
</dbReference>
<evidence type="ECO:0000313" key="3">
    <source>
        <dbReference type="EMBL" id="CAG5080357.1"/>
    </source>
</evidence>
<dbReference type="EMBL" id="OU015568">
    <property type="protein sequence ID" value="CAG5080357.1"/>
    <property type="molecule type" value="Genomic_DNA"/>
</dbReference>